<evidence type="ECO:0000256" key="1">
    <source>
        <dbReference type="ARBA" id="ARBA00022723"/>
    </source>
</evidence>
<evidence type="ECO:0000256" key="4">
    <source>
        <dbReference type="ARBA" id="ARBA00023014"/>
    </source>
</evidence>
<dbReference type="GO" id="GO:0046872">
    <property type="term" value="F:metal ion binding"/>
    <property type="evidence" value="ECO:0007669"/>
    <property type="project" value="UniProtKB-KW"/>
</dbReference>
<proteinExistence type="predicted"/>
<evidence type="ECO:0000256" key="2">
    <source>
        <dbReference type="ARBA" id="ARBA00023002"/>
    </source>
</evidence>
<accession>F4A1X8</accession>
<dbReference type="STRING" id="697281.Mahau_0896"/>
<organism evidence="6 7">
    <name type="scientific">Mahella australiensis (strain DSM 15567 / CIP 107919 / 50-1 BON)</name>
    <dbReference type="NCBI Taxonomy" id="697281"/>
    <lineage>
        <taxon>Bacteria</taxon>
        <taxon>Bacillati</taxon>
        <taxon>Bacillota</taxon>
        <taxon>Clostridia</taxon>
        <taxon>Thermoanaerobacterales</taxon>
        <taxon>Thermoanaerobacterales Family IV. Incertae Sedis</taxon>
        <taxon>Mahella</taxon>
    </lineage>
</organism>
<keyword evidence="3" id="KW-0408">Iron</keyword>
<protein>
    <submittedName>
        <fullName evidence="6">Methyl-viologen-reducing hydrogenase delta subunit</fullName>
    </submittedName>
</protein>
<dbReference type="eggNOG" id="COG1908">
    <property type="taxonomic scope" value="Bacteria"/>
</dbReference>
<dbReference type="GO" id="GO:0016491">
    <property type="term" value="F:oxidoreductase activity"/>
    <property type="evidence" value="ECO:0007669"/>
    <property type="project" value="UniProtKB-KW"/>
</dbReference>
<evidence type="ECO:0000313" key="6">
    <source>
        <dbReference type="EMBL" id="AEE96094.1"/>
    </source>
</evidence>
<reference evidence="6 7" key="2">
    <citation type="journal article" date="2011" name="Stand. Genomic Sci.">
        <title>Complete genome sequence of Mahella australiensis type strain (50-1 BON).</title>
        <authorList>
            <person name="Sikorski J."/>
            <person name="Teshima H."/>
            <person name="Nolan M."/>
            <person name="Lucas S."/>
            <person name="Hammon N."/>
            <person name="Deshpande S."/>
            <person name="Cheng J.F."/>
            <person name="Pitluck S."/>
            <person name="Liolios K."/>
            <person name="Pagani I."/>
            <person name="Ivanova N."/>
            <person name="Huntemann M."/>
            <person name="Mavromatis K."/>
            <person name="Ovchinikova G."/>
            <person name="Pati A."/>
            <person name="Tapia R."/>
            <person name="Han C."/>
            <person name="Goodwin L."/>
            <person name="Chen A."/>
            <person name="Palaniappan K."/>
            <person name="Land M."/>
            <person name="Hauser L."/>
            <person name="Ngatchou-Djao O.D."/>
            <person name="Rohde M."/>
            <person name="Pukall R."/>
            <person name="Spring S."/>
            <person name="Abt B."/>
            <person name="Goker M."/>
            <person name="Detter J.C."/>
            <person name="Woyke T."/>
            <person name="Bristow J."/>
            <person name="Markowitz V."/>
            <person name="Hugenholtz P."/>
            <person name="Eisen J.A."/>
            <person name="Kyrpides N.C."/>
            <person name="Klenk H.P."/>
            <person name="Lapidus A."/>
        </authorList>
    </citation>
    <scope>NUCLEOTIDE SEQUENCE [LARGE SCALE GENOMIC DNA]</scope>
    <source>
        <strain evidence="7">DSM 15567 / CIP 107919 / 50-1 BON</strain>
    </source>
</reference>
<keyword evidence="7" id="KW-1185">Reference proteome</keyword>
<evidence type="ECO:0000259" key="5">
    <source>
        <dbReference type="Pfam" id="PF02662"/>
    </source>
</evidence>
<sequence length="146" mass="16321">MNNMNEQEWEPKIVAFLCNWCSYAGADLAGTSRIQYPPNVRVIRVPCSGRVNPLYIIRALQEGADGVLVSGCHPGDCHYSTGNMYARRKFTVLKNLLEYVGVEPDRVQFSWVSASEGARFAEVITQVTGDIKRLGKPTRLVKEATR</sequence>
<evidence type="ECO:0000256" key="3">
    <source>
        <dbReference type="ARBA" id="ARBA00023004"/>
    </source>
</evidence>
<reference evidence="7" key="1">
    <citation type="submission" date="2010-11" db="EMBL/GenBank/DDBJ databases">
        <title>The complete genome of Mahella australiensis DSM 15567.</title>
        <authorList>
            <consortium name="US DOE Joint Genome Institute (JGI-PGF)"/>
            <person name="Lucas S."/>
            <person name="Copeland A."/>
            <person name="Lapidus A."/>
            <person name="Bruce D."/>
            <person name="Goodwin L."/>
            <person name="Pitluck S."/>
            <person name="Kyrpides N."/>
            <person name="Mavromatis K."/>
            <person name="Pagani I."/>
            <person name="Ivanova N."/>
            <person name="Teshima H."/>
            <person name="Brettin T."/>
            <person name="Detter J.C."/>
            <person name="Han C."/>
            <person name="Tapia R."/>
            <person name="Land M."/>
            <person name="Hauser L."/>
            <person name="Markowitz V."/>
            <person name="Cheng J.-F."/>
            <person name="Hugenholtz P."/>
            <person name="Woyke T."/>
            <person name="Wu D."/>
            <person name="Spring S."/>
            <person name="Pukall R."/>
            <person name="Steenblock K."/>
            <person name="Schneider S."/>
            <person name="Klenk H.-P."/>
            <person name="Eisen J.A."/>
        </authorList>
    </citation>
    <scope>NUCLEOTIDE SEQUENCE [LARGE SCALE GENOMIC DNA]</scope>
    <source>
        <strain evidence="7">DSM 15567 / CIP 107919 / 50-1 BON</strain>
    </source>
</reference>
<name>F4A1X8_MAHA5</name>
<dbReference type="KEGG" id="mas:Mahau_0896"/>
<keyword evidence="4" id="KW-0411">Iron-sulfur</keyword>
<dbReference type="Pfam" id="PF02662">
    <property type="entry name" value="FlpD"/>
    <property type="match status" value="1"/>
</dbReference>
<dbReference type="HOGENOM" id="CLU_095272_2_0_9"/>
<dbReference type="Proteomes" id="UP000008457">
    <property type="component" value="Chromosome"/>
</dbReference>
<keyword evidence="1" id="KW-0479">Metal-binding</keyword>
<evidence type="ECO:0000313" key="7">
    <source>
        <dbReference type="Proteomes" id="UP000008457"/>
    </source>
</evidence>
<dbReference type="EMBL" id="CP002360">
    <property type="protein sequence ID" value="AEE96094.1"/>
    <property type="molecule type" value="Genomic_DNA"/>
</dbReference>
<dbReference type="GO" id="GO:0051536">
    <property type="term" value="F:iron-sulfur cluster binding"/>
    <property type="evidence" value="ECO:0007669"/>
    <property type="project" value="UniProtKB-KW"/>
</dbReference>
<gene>
    <name evidence="6" type="ordered locus">Mahau_0896</name>
</gene>
<feature type="domain" description="F420-non-reducing hydrogenase iron-sulfur subunit D" evidence="5">
    <location>
        <begin position="13"/>
        <end position="135"/>
    </location>
</feature>
<dbReference type="AlphaFoldDB" id="F4A1X8"/>
<keyword evidence="2" id="KW-0560">Oxidoreductase</keyword>
<dbReference type="InterPro" id="IPR003813">
    <property type="entry name" value="MvhD/FlpD"/>
</dbReference>